<comment type="similarity">
    <text evidence="1">Belongs to the mTERF family.</text>
</comment>
<keyword evidence="2" id="KW-0806">Transcription termination</keyword>
<dbReference type="GO" id="GO:0003676">
    <property type="term" value="F:nucleic acid binding"/>
    <property type="evidence" value="ECO:0007669"/>
    <property type="project" value="InterPro"/>
</dbReference>
<dbReference type="Gene3D" id="1.25.70.10">
    <property type="entry name" value="Transcription termination factor 3, mitochondrial"/>
    <property type="match status" value="1"/>
</dbReference>
<accession>A0A9D4UPA3</accession>
<keyword evidence="2" id="KW-0805">Transcription regulation</keyword>
<evidence type="ECO:0008006" key="6">
    <source>
        <dbReference type="Google" id="ProtNLM"/>
    </source>
</evidence>
<evidence type="ECO:0000256" key="1">
    <source>
        <dbReference type="ARBA" id="ARBA00007692"/>
    </source>
</evidence>
<dbReference type="OrthoDB" id="431485at2759"/>
<dbReference type="AlphaFoldDB" id="A0A9D4UPA3"/>
<evidence type="ECO:0000256" key="2">
    <source>
        <dbReference type="ARBA" id="ARBA00022472"/>
    </source>
</evidence>
<dbReference type="Proteomes" id="UP000886520">
    <property type="component" value="Chromosome 13"/>
</dbReference>
<keyword evidence="5" id="KW-1185">Reference proteome</keyword>
<evidence type="ECO:0000256" key="3">
    <source>
        <dbReference type="ARBA" id="ARBA00022946"/>
    </source>
</evidence>
<dbReference type="InterPro" id="IPR038538">
    <property type="entry name" value="MTERF_sf"/>
</dbReference>
<keyword evidence="3" id="KW-0809">Transit peptide</keyword>
<dbReference type="Pfam" id="PF02536">
    <property type="entry name" value="mTERF"/>
    <property type="match status" value="1"/>
</dbReference>
<organism evidence="4 5">
    <name type="scientific">Adiantum capillus-veneris</name>
    <name type="common">Maidenhair fern</name>
    <dbReference type="NCBI Taxonomy" id="13818"/>
    <lineage>
        <taxon>Eukaryota</taxon>
        <taxon>Viridiplantae</taxon>
        <taxon>Streptophyta</taxon>
        <taxon>Embryophyta</taxon>
        <taxon>Tracheophyta</taxon>
        <taxon>Polypodiopsida</taxon>
        <taxon>Polypodiidae</taxon>
        <taxon>Polypodiales</taxon>
        <taxon>Pteridineae</taxon>
        <taxon>Pteridaceae</taxon>
        <taxon>Vittarioideae</taxon>
        <taxon>Adiantum</taxon>
    </lineage>
</organism>
<dbReference type="GO" id="GO:0006353">
    <property type="term" value="P:DNA-templated transcription termination"/>
    <property type="evidence" value="ECO:0007669"/>
    <property type="project" value="UniProtKB-KW"/>
</dbReference>
<comment type="caution">
    <text evidence="4">The sequence shown here is derived from an EMBL/GenBank/DDBJ whole genome shotgun (WGS) entry which is preliminary data.</text>
</comment>
<name>A0A9D4UPA3_ADICA</name>
<dbReference type="EMBL" id="JABFUD020000013">
    <property type="protein sequence ID" value="KAI5071465.1"/>
    <property type="molecule type" value="Genomic_DNA"/>
</dbReference>
<gene>
    <name evidence="4" type="ORF">GOP47_0013716</name>
</gene>
<keyword evidence="2" id="KW-0804">Transcription</keyword>
<reference evidence="4" key="1">
    <citation type="submission" date="2021-01" db="EMBL/GenBank/DDBJ databases">
        <title>Adiantum capillus-veneris genome.</title>
        <authorList>
            <person name="Fang Y."/>
            <person name="Liao Q."/>
        </authorList>
    </citation>
    <scope>NUCLEOTIDE SEQUENCE</scope>
    <source>
        <strain evidence="4">H3</strain>
        <tissue evidence="4">Leaf</tissue>
    </source>
</reference>
<evidence type="ECO:0000313" key="4">
    <source>
        <dbReference type="EMBL" id="KAI5071465.1"/>
    </source>
</evidence>
<sequence>MVVTTMEGRLLQATISPHSGSRVLLSPMRHPRSRKEFAGQTPSLTKTAGLQVVVQAKLAGKPATVPLEDQLSNSEDLAKWQAARAPLLGFAVSEQEANQVLAKSFGWFPSPYWGEERAKTMPDPALVQKTLDFLCSLGLSDADLPAFLKKFPEVLGCLLEEEMQKNVQILEKEWGISGTSLRNLLLRNPKVLGYNVDCKGDCMAQCTRCWVRF</sequence>
<proteinExistence type="inferred from homology"/>
<protein>
    <recommendedName>
        <fullName evidence="6">Mitochondrial transcription termination factor family protein</fullName>
    </recommendedName>
</protein>
<evidence type="ECO:0000313" key="5">
    <source>
        <dbReference type="Proteomes" id="UP000886520"/>
    </source>
</evidence>
<dbReference type="InterPro" id="IPR003690">
    <property type="entry name" value="MTERF"/>
</dbReference>